<dbReference type="Proteomes" id="UP000292639">
    <property type="component" value="Unassembled WGS sequence"/>
</dbReference>
<dbReference type="PANTHER" id="PTHR47235">
    <property type="entry name" value="BLR6548 PROTEIN"/>
    <property type="match status" value="1"/>
</dbReference>
<evidence type="ECO:0000256" key="2">
    <source>
        <dbReference type="ARBA" id="ARBA00022729"/>
    </source>
</evidence>
<accession>A0A4Q9RC15</accession>
<dbReference type="InterPro" id="IPR028082">
    <property type="entry name" value="Peripla_BP_I"/>
</dbReference>
<dbReference type="Gene3D" id="3.40.50.2300">
    <property type="match status" value="2"/>
</dbReference>
<evidence type="ECO:0000259" key="4">
    <source>
        <dbReference type="Pfam" id="PF13458"/>
    </source>
</evidence>
<dbReference type="OrthoDB" id="5297022at2"/>
<dbReference type="PANTHER" id="PTHR47235:SF1">
    <property type="entry name" value="BLR6548 PROTEIN"/>
    <property type="match status" value="1"/>
</dbReference>
<evidence type="ECO:0000256" key="3">
    <source>
        <dbReference type="SAM" id="SignalP"/>
    </source>
</evidence>
<name>A0A4Q9RC15_9GAMM</name>
<comment type="caution">
    <text evidence="5">The sequence shown here is derived from an EMBL/GenBank/DDBJ whole genome shotgun (WGS) entry which is preliminary data.</text>
</comment>
<proteinExistence type="inferred from homology"/>
<feature type="signal peptide" evidence="3">
    <location>
        <begin position="1"/>
        <end position="27"/>
    </location>
</feature>
<protein>
    <submittedName>
        <fullName evidence="5">ABC transporter permease</fullName>
    </submittedName>
</protein>
<dbReference type="InterPro" id="IPR028081">
    <property type="entry name" value="Leu-bd"/>
</dbReference>
<dbReference type="SUPFAM" id="SSF53822">
    <property type="entry name" value="Periplasmic binding protein-like I"/>
    <property type="match status" value="1"/>
</dbReference>
<feature type="domain" description="Leucine-binding protein" evidence="4">
    <location>
        <begin position="46"/>
        <end position="408"/>
    </location>
</feature>
<feature type="chain" id="PRO_5020483348" evidence="3">
    <location>
        <begin position="28"/>
        <end position="452"/>
    </location>
</feature>
<evidence type="ECO:0000313" key="5">
    <source>
        <dbReference type="EMBL" id="TBU98608.1"/>
    </source>
</evidence>
<dbReference type="Pfam" id="PF13458">
    <property type="entry name" value="Peripla_BP_6"/>
    <property type="match status" value="1"/>
</dbReference>
<reference evidence="5 6" key="1">
    <citation type="submission" date="2018-06" db="EMBL/GenBank/DDBJ databases">
        <title>Three novel Pseudomonas species isolated from symptomatic oak.</title>
        <authorList>
            <person name="Bueno-Gonzalez V."/>
            <person name="Brady C."/>
        </authorList>
    </citation>
    <scope>NUCLEOTIDE SEQUENCE [LARGE SCALE GENOMIC DNA]</scope>
    <source>
        <strain evidence="5 6">P17C</strain>
    </source>
</reference>
<evidence type="ECO:0000313" key="6">
    <source>
        <dbReference type="Proteomes" id="UP000292639"/>
    </source>
</evidence>
<gene>
    <name evidence="5" type="ORF">DNJ96_05050</name>
</gene>
<dbReference type="EMBL" id="QJUP01000004">
    <property type="protein sequence ID" value="TBU98608.1"/>
    <property type="molecule type" value="Genomic_DNA"/>
</dbReference>
<keyword evidence="6" id="KW-1185">Reference proteome</keyword>
<dbReference type="AlphaFoldDB" id="A0A4Q9RC15"/>
<organism evidence="5 6">
    <name type="scientific">Stutzerimonas kirkiae</name>
    <dbReference type="NCBI Taxonomy" id="2211392"/>
    <lineage>
        <taxon>Bacteria</taxon>
        <taxon>Pseudomonadati</taxon>
        <taxon>Pseudomonadota</taxon>
        <taxon>Gammaproteobacteria</taxon>
        <taxon>Pseudomonadales</taxon>
        <taxon>Pseudomonadaceae</taxon>
        <taxon>Stutzerimonas</taxon>
    </lineage>
</organism>
<sequence length="452" mass="49574">MKIPANPLTKFLLGLGLSLGLGLGAQAAPTTSGPDADKQFFPIASYRVGPYASAGIQIWAGRIDYFRYLNEVEGGINGVKLVWQECETEWTAEKGIECYERFKNGLNGAPVAVYLPNGAPAAYALTDRAAQDKIPLITLAYGRTEAADGRVFPYIFPVMLTFYSEASALINYIAEREGGHDQLKGKKIATVYHDSAYGRETIEPLKLLAEKYGFENIQIPVADPGNEQSSQWRQVRQAKPDWVFLRTWGVSTPVAIKTAARFGFPADRIIGDVWASSEEDVIPAGEASKGYLALTPYPAGTGFDIHQRLKKHIIDTGKSDLKDLNSFGSVYYNSGLVDAIVSVEAVRTAQARFGNRPINGEEGQWGLENLKLDEQSLKKSGFHGLVQNLELSCGDHEGGGAVRVQQWDGQRWNLVSDWVQADRELLQPLIDAKSAAYAREKGITPRDCGKEP</sequence>
<comment type="similarity">
    <text evidence="1">Belongs to the leucine-binding protein family.</text>
</comment>
<evidence type="ECO:0000256" key="1">
    <source>
        <dbReference type="ARBA" id="ARBA00010062"/>
    </source>
</evidence>
<dbReference type="CDD" id="cd06334">
    <property type="entry name" value="PBP1_ABC_ligand_binding-like"/>
    <property type="match status" value="1"/>
</dbReference>
<dbReference type="RefSeq" id="WP_131183700.1">
    <property type="nucleotide sequence ID" value="NZ_QJUO01000006.1"/>
</dbReference>
<keyword evidence="2 3" id="KW-0732">Signal</keyword>